<gene>
    <name evidence="14" type="ORF">MICPUN_109519</name>
</gene>
<dbReference type="UniPathway" id="UPA00143"/>
<dbReference type="Gene3D" id="3.30.40.10">
    <property type="entry name" value="Zinc/RING finger domain, C3HC4 (zinc finger)"/>
    <property type="match status" value="1"/>
</dbReference>
<dbReference type="SUPFAM" id="SSF57850">
    <property type="entry name" value="RING/U-box"/>
    <property type="match status" value="1"/>
</dbReference>
<evidence type="ECO:0000259" key="13">
    <source>
        <dbReference type="PROSITE" id="PS51698"/>
    </source>
</evidence>
<dbReference type="Proteomes" id="UP000002009">
    <property type="component" value="Chromosome 15"/>
</dbReference>
<reference evidence="14 15" key="1">
    <citation type="journal article" date="2009" name="Science">
        <title>Green evolution and dynamic adaptations revealed by genomes of the marine picoeukaryotes Micromonas.</title>
        <authorList>
            <person name="Worden A.Z."/>
            <person name="Lee J.H."/>
            <person name="Mock T."/>
            <person name="Rouze P."/>
            <person name="Simmons M.P."/>
            <person name="Aerts A.L."/>
            <person name="Allen A.E."/>
            <person name="Cuvelier M.L."/>
            <person name="Derelle E."/>
            <person name="Everett M.V."/>
            <person name="Foulon E."/>
            <person name="Grimwood J."/>
            <person name="Gundlach H."/>
            <person name="Henrissat B."/>
            <person name="Napoli C."/>
            <person name="McDonald S.M."/>
            <person name="Parker M.S."/>
            <person name="Rombauts S."/>
            <person name="Salamov A."/>
            <person name="Von Dassow P."/>
            <person name="Badger J.H."/>
            <person name="Coutinho P.M."/>
            <person name="Demir E."/>
            <person name="Dubchak I."/>
            <person name="Gentemann C."/>
            <person name="Eikrem W."/>
            <person name="Gready J.E."/>
            <person name="John U."/>
            <person name="Lanier W."/>
            <person name="Lindquist E.A."/>
            <person name="Lucas S."/>
            <person name="Mayer K.F."/>
            <person name="Moreau H."/>
            <person name="Not F."/>
            <person name="Otillar R."/>
            <person name="Panaud O."/>
            <person name="Pangilinan J."/>
            <person name="Paulsen I."/>
            <person name="Piegu B."/>
            <person name="Poliakov A."/>
            <person name="Robbens S."/>
            <person name="Schmutz J."/>
            <person name="Toulza E."/>
            <person name="Wyss T."/>
            <person name="Zelensky A."/>
            <person name="Zhou K."/>
            <person name="Armbrust E.V."/>
            <person name="Bhattacharya D."/>
            <person name="Goodenough U.W."/>
            <person name="Van de Peer Y."/>
            <person name="Grigoriev I.V."/>
        </authorList>
    </citation>
    <scope>NUCLEOTIDE SEQUENCE [LARGE SCALE GENOMIC DNA]</scope>
    <source>
        <strain evidence="15">RCC299 / NOUM17</strain>
    </source>
</reference>
<evidence type="ECO:0000256" key="12">
    <source>
        <dbReference type="ARBA" id="ARBA00037847"/>
    </source>
</evidence>
<dbReference type="InterPro" id="IPR003613">
    <property type="entry name" value="Ubox_domain"/>
</dbReference>
<evidence type="ECO:0000256" key="2">
    <source>
        <dbReference type="ARBA" id="ARBA00004430"/>
    </source>
</evidence>
<dbReference type="PANTHER" id="PTHR48052:SF8">
    <property type="entry name" value="LRR RECEPTOR-LIKE SERINE_THREONINE-PROTEIN KINASE FLS2"/>
    <property type="match status" value="1"/>
</dbReference>
<sequence length="204" mass="22937">MVVESGHTYERSAILSHFGRNGAKDPLTRLALSSTKVMTNWAVRQIVRDWLDKHSDVTPDGWDSRELLEPSKDDGTHMVERDDAGVLRTWRAMCPELQERWPEAARPEDWRGVKWENGRVVELVLDGFGLSGGVPADINQLTSLQRLWLGYNELTSLPAEIGQLTSLQWLYLCGNQLTSVPAAIRELRAAGCRVDLDRGVTVDE</sequence>
<dbReference type="PROSITE" id="PS51450">
    <property type="entry name" value="LRR"/>
    <property type="match status" value="1"/>
</dbReference>
<keyword evidence="4" id="KW-0433">Leucine-rich repeat</keyword>
<dbReference type="AlphaFoldDB" id="C1EHM5"/>
<evidence type="ECO:0000256" key="11">
    <source>
        <dbReference type="ARBA" id="ARBA00023180"/>
    </source>
</evidence>
<keyword evidence="5" id="KW-0812">Transmembrane</keyword>
<dbReference type="KEGG" id="mis:MICPUN_109519"/>
<dbReference type="SUPFAM" id="SSF52058">
    <property type="entry name" value="L domain-like"/>
    <property type="match status" value="1"/>
</dbReference>
<keyword evidence="10" id="KW-0675">Receptor</keyword>
<dbReference type="InterPro" id="IPR032675">
    <property type="entry name" value="LRR_dom_sf"/>
</dbReference>
<keyword evidence="8" id="KW-1133">Transmembrane helix</keyword>
<evidence type="ECO:0000256" key="8">
    <source>
        <dbReference type="ARBA" id="ARBA00022989"/>
    </source>
</evidence>
<keyword evidence="9" id="KW-0472">Membrane</keyword>
<keyword evidence="3" id="KW-1003">Cell membrane</keyword>
<keyword evidence="7" id="KW-0677">Repeat</keyword>
<name>C1EHM5_MICCC</name>
<keyword evidence="15" id="KW-1185">Reference proteome</keyword>
<evidence type="ECO:0000313" key="14">
    <source>
        <dbReference type="EMBL" id="ACO67710.1"/>
    </source>
</evidence>
<evidence type="ECO:0000256" key="1">
    <source>
        <dbReference type="ARBA" id="ARBA00004236"/>
    </source>
</evidence>
<evidence type="ECO:0000256" key="7">
    <source>
        <dbReference type="ARBA" id="ARBA00022737"/>
    </source>
</evidence>
<dbReference type="GeneID" id="8249565"/>
<dbReference type="GO" id="GO:0004842">
    <property type="term" value="F:ubiquitin-protein transferase activity"/>
    <property type="evidence" value="ECO:0007669"/>
    <property type="project" value="InterPro"/>
</dbReference>
<dbReference type="EMBL" id="CP001333">
    <property type="protein sequence ID" value="ACO67710.1"/>
    <property type="molecule type" value="Genomic_DNA"/>
</dbReference>
<evidence type="ECO:0000256" key="10">
    <source>
        <dbReference type="ARBA" id="ARBA00023170"/>
    </source>
</evidence>
<evidence type="ECO:0000256" key="3">
    <source>
        <dbReference type="ARBA" id="ARBA00022475"/>
    </source>
</evidence>
<dbReference type="InterPro" id="IPR001611">
    <property type="entry name" value="Leu-rich_rpt"/>
</dbReference>
<feature type="domain" description="U-box" evidence="13">
    <location>
        <begin position="1"/>
        <end position="57"/>
    </location>
</feature>
<dbReference type="GO" id="GO:0005886">
    <property type="term" value="C:plasma membrane"/>
    <property type="evidence" value="ECO:0007669"/>
    <property type="project" value="UniProtKB-SubCell"/>
</dbReference>
<organism evidence="14 15">
    <name type="scientific">Micromonas commoda (strain RCC299 / NOUM17 / CCMP2709)</name>
    <name type="common">Picoplanktonic green alga</name>
    <dbReference type="NCBI Taxonomy" id="296587"/>
    <lineage>
        <taxon>Eukaryota</taxon>
        <taxon>Viridiplantae</taxon>
        <taxon>Chlorophyta</taxon>
        <taxon>Mamiellophyceae</taxon>
        <taxon>Mamiellales</taxon>
        <taxon>Mamiellaceae</taxon>
        <taxon>Micromonas</taxon>
    </lineage>
</organism>
<evidence type="ECO:0000256" key="6">
    <source>
        <dbReference type="ARBA" id="ARBA00022729"/>
    </source>
</evidence>
<dbReference type="GO" id="GO:0005930">
    <property type="term" value="C:axoneme"/>
    <property type="evidence" value="ECO:0007669"/>
    <property type="project" value="UniProtKB-SubCell"/>
</dbReference>
<dbReference type="InterPro" id="IPR003591">
    <property type="entry name" value="Leu-rich_rpt_typical-subtyp"/>
</dbReference>
<dbReference type="Pfam" id="PF04564">
    <property type="entry name" value="U-box"/>
    <property type="match status" value="1"/>
</dbReference>
<comment type="subcellular location">
    <subcellularLocation>
        <location evidence="1">Cell membrane</location>
    </subcellularLocation>
    <subcellularLocation>
        <location evidence="2">Cytoplasm</location>
        <location evidence="2">Cytoskeleton</location>
        <location evidence="2">Cilium axoneme</location>
    </subcellularLocation>
    <subcellularLocation>
        <location evidence="12">Endomembrane system</location>
        <topology evidence="12">Single-pass membrane protein</topology>
    </subcellularLocation>
</comment>
<evidence type="ECO:0000256" key="5">
    <source>
        <dbReference type="ARBA" id="ARBA00022692"/>
    </source>
</evidence>
<keyword evidence="11" id="KW-0325">Glycoprotein</keyword>
<dbReference type="PROSITE" id="PS51698">
    <property type="entry name" value="U_BOX"/>
    <property type="match status" value="1"/>
</dbReference>
<evidence type="ECO:0000256" key="4">
    <source>
        <dbReference type="ARBA" id="ARBA00022614"/>
    </source>
</evidence>
<accession>C1EHM5</accession>
<dbReference type="InterPro" id="IPR013083">
    <property type="entry name" value="Znf_RING/FYVE/PHD"/>
</dbReference>
<evidence type="ECO:0000256" key="9">
    <source>
        <dbReference type="ARBA" id="ARBA00023136"/>
    </source>
</evidence>
<dbReference type="RefSeq" id="XP_002506452.1">
    <property type="nucleotide sequence ID" value="XM_002506406.1"/>
</dbReference>
<dbReference type="GO" id="GO:0012505">
    <property type="term" value="C:endomembrane system"/>
    <property type="evidence" value="ECO:0007669"/>
    <property type="project" value="UniProtKB-SubCell"/>
</dbReference>
<dbReference type="GO" id="GO:0016567">
    <property type="term" value="P:protein ubiquitination"/>
    <property type="evidence" value="ECO:0007669"/>
    <property type="project" value="UniProtKB-UniPathway"/>
</dbReference>
<protein>
    <recommendedName>
        <fullName evidence="13">U-box domain-containing protein</fullName>
    </recommendedName>
</protein>
<dbReference type="SMART" id="SM00369">
    <property type="entry name" value="LRR_TYP"/>
    <property type="match status" value="2"/>
</dbReference>
<dbReference type="Pfam" id="PF13855">
    <property type="entry name" value="LRR_8"/>
    <property type="match status" value="1"/>
</dbReference>
<keyword evidence="6" id="KW-0732">Signal</keyword>
<proteinExistence type="predicted"/>
<dbReference type="InParanoid" id="C1EHM5"/>
<dbReference type="OrthoDB" id="2016400at2759"/>
<evidence type="ECO:0000313" key="15">
    <source>
        <dbReference type="Proteomes" id="UP000002009"/>
    </source>
</evidence>
<dbReference type="Gene3D" id="3.80.10.10">
    <property type="entry name" value="Ribonuclease Inhibitor"/>
    <property type="match status" value="1"/>
</dbReference>
<dbReference type="PANTHER" id="PTHR48052">
    <property type="entry name" value="UNNAMED PRODUCT"/>
    <property type="match status" value="1"/>
</dbReference>